<comment type="caution">
    <text evidence="3">The sequence shown here is derived from an EMBL/GenBank/DDBJ whole genome shotgun (WGS) entry which is preliminary data.</text>
</comment>
<feature type="compositionally biased region" description="Low complexity" evidence="1">
    <location>
        <begin position="28"/>
        <end position="40"/>
    </location>
</feature>
<evidence type="ECO:0000313" key="4">
    <source>
        <dbReference type="Proteomes" id="UP000801492"/>
    </source>
</evidence>
<proteinExistence type="predicted"/>
<evidence type="ECO:0000256" key="2">
    <source>
        <dbReference type="SAM" id="SignalP"/>
    </source>
</evidence>
<accession>A0A8K0CK88</accession>
<dbReference type="EMBL" id="VTPC01087154">
    <property type="protein sequence ID" value="KAF2886601.1"/>
    <property type="molecule type" value="Genomic_DNA"/>
</dbReference>
<keyword evidence="4" id="KW-1185">Reference proteome</keyword>
<dbReference type="Proteomes" id="UP000801492">
    <property type="component" value="Unassembled WGS sequence"/>
</dbReference>
<evidence type="ECO:0000313" key="3">
    <source>
        <dbReference type="EMBL" id="KAF2886601.1"/>
    </source>
</evidence>
<feature type="compositionally biased region" description="Low complexity" evidence="1">
    <location>
        <begin position="47"/>
        <end position="56"/>
    </location>
</feature>
<organism evidence="3 4">
    <name type="scientific">Ignelater luminosus</name>
    <name type="common">Cucubano</name>
    <name type="synonym">Pyrophorus luminosus</name>
    <dbReference type="NCBI Taxonomy" id="2038154"/>
    <lineage>
        <taxon>Eukaryota</taxon>
        <taxon>Metazoa</taxon>
        <taxon>Ecdysozoa</taxon>
        <taxon>Arthropoda</taxon>
        <taxon>Hexapoda</taxon>
        <taxon>Insecta</taxon>
        <taxon>Pterygota</taxon>
        <taxon>Neoptera</taxon>
        <taxon>Endopterygota</taxon>
        <taxon>Coleoptera</taxon>
        <taxon>Polyphaga</taxon>
        <taxon>Elateriformia</taxon>
        <taxon>Elateroidea</taxon>
        <taxon>Elateridae</taxon>
        <taxon>Agrypninae</taxon>
        <taxon>Pyrophorini</taxon>
        <taxon>Ignelater</taxon>
    </lineage>
</organism>
<gene>
    <name evidence="3" type="ORF">ILUMI_19572</name>
</gene>
<reference evidence="3" key="1">
    <citation type="submission" date="2019-08" db="EMBL/GenBank/DDBJ databases">
        <title>The genome of the North American firefly Photinus pyralis.</title>
        <authorList>
            <consortium name="Photinus pyralis genome working group"/>
            <person name="Fallon T.R."/>
            <person name="Sander Lower S.E."/>
            <person name="Weng J.-K."/>
        </authorList>
    </citation>
    <scope>NUCLEOTIDE SEQUENCE</scope>
    <source>
        <strain evidence="3">TRF0915ILg1</strain>
        <tissue evidence="3">Whole body</tissue>
    </source>
</reference>
<keyword evidence="2" id="KW-0732">Signal</keyword>
<feature type="signal peptide" evidence="2">
    <location>
        <begin position="1"/>
        <end position="24"/>
    </location>
</feature>
<evidence type="ECO:0000256" key="1">
    <source>
        <dbReference type="SAM" id="MobiDB-lite"/>
    </source>
</evidence>
<dbReference type="AlphaFoldDB" id="A0A8K0CK88"/>
<protein>
    <submittedName>
        <fullName evidence="3">Uncharacterized protein</fullName>
    </submittedName>
</protein>
<feature type="region of interest" description="Disordered" evidence="1">
    <location>
        <begin position="26"/>
        <end position="74"/>
    </location>
</feature>
<feature type="chain" id="PRO_5035419590" evidence="2">
    <location>
        <begin position="25"/>
        <end position="120"/>
    </location>
</feature>
<name>A0A8K0CK88_IGNLU</name>
<sequence length="120" mass="13349">MNRFLLHMLTFSLLIIIICTPTDGMPQSTSLKPSSSHKPTSKPPSSKPTTKISSTPQKFPKYKSTNPTVKPDPAELQRELYDALNKALDLFDIYAPDNEDIVNLAIQFAQESNSVEDIAK</sequence>